<reference evidence="3" key="1">
    <citation type="submission" date="2021-10" db="EMBL/GenBank/DDBJ databases">
        <authorList>
            <person name="Piombo E."/>
        </authorList>
    </citation>
    <scope>NUCLEOTIDE SEQUENCE</scope>
</reference>
<evidence type="ECO:0000313" key="3">
    <source>
        <dbReference type="EMBL" id="CAH0019328.1"/>
    </source>
</evidence>
<gene>
    <name evidence="3" type="ORF">CRHIZ90672A_00012480</name>
</gene>
<comment type="caution">
    <text evidence="3">The sequence shown here is derived from an EMBL/GenBank/DDBJ whole genome shotgun (WGS) entry which is preliminary data.</text>
</comment>
<evidence type="ECO:0000259" key="2">
    <source>
        <dbReference type="Pfam" id="PF25545"/>
    </source>
</evidence>
<dbReference type="PANTHER" id="PTHR42470">
    <property type="entry name" value="VAST DOMAIN-CONTAINING PROTEIN"/>
    <property type="match status" value="1"/>
</dbReference>
<dbReference type="OrthoDB" id="5426775at2759"/>
<evidence type="ECO:0000256" key="1">
    <source>
        <dbReference type="SAM" id="MobiDB-lite"/>
    </source>
</evidence>
<evidence type="ECO:0000313" key="4">
    <source>
        <dbReference type="Proteomes" id="UP000696573"/>
    </source>
</evidence>
<dbReference type="EMBL" id="CABFNQ020000553">
    <property type="protein sequence ID" value="CAH0019328.1"/>
    <property type="molecule type" value="Genomic_DNA"/>
</dbReference>
<dbReference type="Pfam" id="PF25545">
    <property type="entry name" value="DUF7924"/>
    <property type="match status" value="1"/>
</dbReference>
<accession>A0A9N9YFJ5</accession>
<name>A0A9N9YFJ5_9HYPO</name>
<dbReference type="Proteomes" id="UP000696573">
    <property type="component" value="Unassembled WGS sequence"/>
</dbReference>
<protein>
    <recommendedName>
        <fullName evidence="2">DUF7924 domain-containing protein</fullName>
    </recommendedName>
</protein>
<dbReference type="PANTHER" id="PTHR42470:SF1">
    <property type="entry name" value="VAST DOMAIN-CONTAINING PROTEIN"/>
    <property type="match status" value="1"/>
</dbReference>
<keyword evidence="4" id="KW-1185">Reference proteome</keyword>
<sequence length="126" mass="14326">MAEMHCKNDLIHPIDSAAFSIAMSDTKARLYISWKKNELDYYIANVENFLLHDPEHFLKFRKYVRNIIDWGRDRRLEGIRKSLDYLLEESREIASAAAKSSVPPSADPASSAITSSRSSSKTCKTS</sequence>
<proteinExistence type="predicted"/>
<organism evidence="3 4">
    <name type="scientific">Clonostachys rhizophaga</name>
    <dbReference type="NCBI Taxonomy" id="160324"/>
    <lineage>
        <taxon>Eukaryota</taxon>
        <taxon>Fungi</taxon>
        <taxon>Dikarya</taxon>
        <taxon>Ascomycota</taxon>
        <taxon>Pezizomycotina</taxon>
        <taxon>Sordariomycetes</taxon>
        <taxon>Hypocreomycetidae</taxon>
        <taxon>Hypocreales</taxon>
        <taxon>Bionectriaceae</taxon>
        <taxon>Clonostachys</taxon>
    </lineage>
</organism>
<dbReference type="AlphaFoldDB" id="A0A9N9YFJ5"/>
<feature type="domain" description="DUF7924" evidence="2">
    <location>
        <begin position="15"/>
        <end position="82"/>
    </location>
</feature>
<dbReference type="InterPro" id="IPR057684">
    <property type="entry name" value="DUF7924"/>
</dbReference>
<feature type="region of interest" description="Disordered" evidence="1">
    <location>
        <begin position="96"/>
        <end position="126"/>
    </location>
</feature>